<keyword evidence="2" id="KW-1185">Reference proteome</keyword>
<protein>
    <submittedName>
        <fullName evidence="1">Uncharacterized protein</fullName>
    </submittedName>
</protein>
<proteinExistence type="predicted"/>
<sequence length="71" mass="8080">MGSRCAGVSNARKESEPRYGVASLPLVDINRVKKLNFKRGEIKFFKKFFGRKRAVGALYVREKSDSKKKCP</sequence>
<dbReference type="EMBL" id="LKHS01000005">
    <property type="protein sequence ID" value="KQH86896.1"/>
    <property type="molecule type" value="Genomic_DNA"/>
</dbReference>
<evidence type="ECO:0000313" key="1">
    <source>
        <dbReference type="EMBL" id="KQH86896.1"/>
    </source>
</evidence>
<dbReference type="InParanoid" id="A0A0Q2V266"/>
<dbReference type="AlphaFoldDB" id="A0A0Q2V266"/>
<name>A0A0Q2V266_VIBFU</name>
<gene>
    <name evidence="1" type="ORF">AMR76_07395</name>
</gene>
<reference evidence="1 2" key="1">
    <citation type="submission" date="2015-08" db="EMBL/GenBank/DDBJ databases">
        <title>Antibacterial properties of a collection of Vibrionaceae strains.</title>
        <authorList>
            <person name="Giubergia S."/>
        </authorList>
    </citation>
    <scope>NUCLEOTIDE SEQUENCE [LARGE SCALE GENOMIC DNA]</scope>
    <source>
        <strain evidence="1 2">S0821</strain>
    </source>
</reference>
<evidence type="ECO:0000313" key="2">
    <source>
        <dbReference type="Proteomes" id="UP000051221"/>
    </source>
</evidence>
<comment type="caution">
    <text evidence="1">The sequence shown here is derived from an EMBL/GenBank/DDBJ whole genome shotgun (WGS) entry which is preliminary data.</text>
</comment>
<organism evidence="1 2">
    <name type="scientific">Vibrio furnissii</name>
    <dbReference type="NCBI Taxonomy" id="29494"/>
    <lineage>
        <taxon>Bacteria</taxon>
        <taxon>Pseudomonadati</taxon>
        <taxon>Pseudomonadota</taxon>
        <taxon>Gammaproteobacteria</taxon>
        <taxon>Vibrionales</taxon>
        <taxon>Vibrionaceae</taxon>
        <taxon>Vibrio</taxon>
    </lineage>
</organism>
<dbReference type="Proteomes" id="UP000051221">
    <property type="component" value="Unassembled WGS sequence"/>
</dbReference>
<accession>A0A0Q2V266</accession>